<evidence type="ECO:0000313" key="4">
    <source>
        <dbReference type="EMBL" id="MFC0268809.1"/>
    </source>
</evidence>
<organism evidence="4 5">
    <name type="scientific">Kushneria aurantia</name>
    <dbReference type="NCBI Taxonomy" id="504092"/>
    <lineage>
        <taxon>Bacteria</taxon>
        <taxon>Pseudomonadati</taxon>
        <taxon>Pseudomonadota</taxon>
        <taxon>Gammaproteobacteria</taxon>
        <taxon>Oceanospirillales</taxon>
        <taxon>Halomonadaceae</taxon>
        <taxon>Kushneria</taxon>
    </lineage>
</organism>
<dbReference type="SMART" id="SM00357">
    <property type="entry name" value="CSP"/>
    <property type="match status" value="1"/>
</dbReference>
<accession>A0ABV6G6C8</accession>
<dbReference type="PRINTS" id="PR00050">
    <property type="entry name" value="COLDSHOCK"/>
</dbReference>
<keyword evidence="2" id="KW-0472">Membrane</keyword>
<name>A0ABV6G6C8_9GAMM</name>
<dbReference type="Proteomes" id="UP001589814">
    <property type="component" value="Unassembled WGS sequence"/>
</dbReference>
<dbReference type="RefSeq" id="WP_019950658.1">
    <property type="nucleotide sequence ID" value="NZ_JBHLVX010000050.1"/>
</dbReference>
<dbReference type="PROSITE" id="PS51857">
    <property type="entry name" value="CSD_2"/>
    <property type="match status" value="1"/>
</dbReference>
<proteinExistence type="predicted"/>
<dbReference type="Pfam" id="PF00313">
    <property type="entry name" value="CSD"/>
    <property type="match status" value="1"/>
</dbReference>
<keyword evidence="5" id="KW-1185">Reference proteome</keyword>
<feature type="transmembrane region" description="Helical" evidence="2">
    <location>
        <begin position="47"/>
        <end position="70"/>
    </location>
</feature>
<dbReference type="Gene3D" id="2.40.50.140">
    <property type="entry name" value="Nucleic acid-binding proteins"/>
    <property type="match status" value="1"/>
</dbReference>
<dbReference type="EMBL" id="JBHLVX010000050">
    <property type="protein sequence ID" value="MFC0268809.1"/>
    <property type="molecule type" value="Genomic_DNA"/>
</dbReference>
<comment type="caution">
    <text evidence="4">The sequence shown here is derived from an EMBL/GenBank/DDBJ whole genome shotgun (WGS) entry which is preliminary data.</text>
</comment>
<comment type="subcellular location">
    <subcellularLocation>
        <location evidence="1">Cytoplasm</location>
    </subcellularLocation>
</comment>
<dbReference type="InterPro" id="IPR011129">
    <property type="entry name" value="CSD"/>
</dbReference>
<dbReference type="CDD" id="cd04458">
    <property type="entry name" value="CSP_CDS"/>
    <property type="match status" value="1"/>
</dbReference>
<evidence type="ECO:0000259" key="3">
    <source>
        <dbReference type="PROSITE" id="PS51857"/>
    </source>
</evidence>
<dbReference type="PROSITE" id="PS00352">
    <property type="entry name" value="CSD_1"/>
    <property type="match status" value="1"/>
</dbReference>
<reference evidence="4 5" key="1">
    <citation type="submission" date="2024-09" db="EMBL/GenBank/DDBJ databases">
        <authorList>
            <person name="Sun Q."/>
            <person name="Mori K."/>
        </authorList>
    </citation>
    <scope>NUCLEOTIDE SEQUENCE [LARGE SCALE GENOMIC DNA]</scope>
    <source>
        <strain evidence="4 5">CCM 7415</strain>
    </source>
</reference>
<feature type="domain" description="CSD" evidence="3">
    <location>
        <begin position="85"/>
        <end position="149"/>
    </location>
</feature>
<evidence type="ECO:0000256" key="2">
    <source>
        <dbReference type="SAM" id="Phobius"/>
    </source>
</evidence>
<evidence type="ECO:0000313" key="5">
    <source>
        <dbReference type="Proteomes" id="UP001589814"/>
    </source>
</evidence>
<dbReference type="InterPro" id="IPR019844">
    <property type="entry name" value="CSD_CS"/>
</dbReference>
<dbReference type="SUPFAM" id="SSF50249">
    <property type="entry name" value="Nucleic acid-binding proteins"/>
    <property type="match status" value="1"/>
</dbReference>
<keyword evidence="2" id="KW-0812">Transmembrane</keyword>
<evidence type="ECO:0000256" key="1">
    <source>
        <dbReference type="RuleBase" id="RU000408"/>
    </source>
</evidence>
<dbReference type="InterPro" id="IPR002059">
    <property type="entry name" value="CSP_DNA-bd"/>
</dbReference>
<keyword evidence="2" id="KW-1133">Transmembrane helix</keyword>
<dbReference type="PANTHER" id="PTHR11544">
    <property type="entry name" value="COLD SHOCK DOMAIN CONTAINING PROTEINS"/>
    <property type="match status" value="1"/>
</dbReference>
<sequence length="151" mass="16446">MSAKTVWRCTFISLLLALAMPLLAGFFLYIASPSALAALGGSPGIVSTWALVSMAAFIVLEIATLVMHILTPALSNVVDVENDDREIGVVKWFNVNKGYGFIARDGGEDVFVHFRAIRGKGHRTLAEGQRVRYHSVQNERGLQAEDVTVIT</sequence>
<gene>
    <name evidence="4" type="ORF">ACFFHW_12590</name>
</gene>
<dbReference type="InterPro" id="IPR050181">
    <property type="entry name" value="Cold_shock_domain"/>
</dbReference>
<protein>
    <submittedName>
        <fullName evidence="4">Cold-shock protein</fullName>
    </submittedName>
</protein>
<dbReference type="InterPro" id="IPR012340">
    <property type="entry name" value="NA-bd_OB-fold"/>
</dbReference>